<keyword evidence="9" id="KW-1185">Reference proteome</keyword>
<dbReference type="Pfam" id="PF02518">
    <property type="entry name" value="HATPase_c"/>
    <property type="match status" value="1"/>
</dbReference>
<protein>
    <submittedName>
        <fullName evidence="8">Histidine kinase</fullName>
    </submittedName>
</protein>
<gene>
    <name evidence="8" type="ORF">Q5741_14355</name>
</gene>
<dbReference type="SMART" id="SM00387">
    <property type="entry name" value="HATPase_c"/>
    <property type="match status" value="1"/>
</dbReference>
<evidence type="ECO:0000256" key="5">
    <source>
        <dbReference type="ARBA" id="ARBA00023012"/>
    </source>
</evidence>
<dbReference type="PANTHER" id="PTHR34220">
    <property type="entry name" value="SENSOR HISTIDINE KINASE YPDA"/>
    <property type="match status" value="1"/>
</dbReference>
<dbReference type="Pfam" id="PF06580">
    <property type="entry name" value="His_kinase"/>
    <property type="match status" value="1"/>
</dbReference>
<feature type="domain" description="Histidine kinase" evidence="7">
    <location>
        <begin position="460"/>
        <end position="567"/>
    </location>
</feature>
<reference evidence="8 9" key="1">
    <citation type="submission" date="2023-07" db="EMBL/GenBank/DDBJ databases">
        <title>Paenibacillus sp. JX-17 nov. isolated from soil.</title>
        <authorList>
            <person name="Wan Y."/>
            <person name="Liu B."/>
        </authorList>
    </citation>
    <scope>NUCLEOTIDE SEQUENCE [LARGE SCALE GENOMIC DNA]</scope>
    <source>
        <strain evidence="8 9">JX-17</strain>
    </source>
</reference>
<keyword evidence="2" id="KW-0547">Nucleotide-binding</keyword>
<dbReference type="Gene3D" id="3.30.565.10">
    <property type="entry name" value="Histidine kinase-like ATPase, C-terminal domain"/>
    <property type="match status" value="1"/>
</dbReference>
<keyword evidence="1" id="KW-0808">Transferase</keyword>
<keyword evidence="5" id="KW-0902">Two-component regulatory system</keyword>
<dbReference type="GO" id="GO:0016301">
    <property type="term" value="F:kinase activity"/>
    <property type="evidence" value="ECO:0007669"/>
    <property type="project" value="UniProtKB-KW"/>
</dbReference>
<dbReference type="PROSITE" id="PS50109">
    <property type="entry name" value="HIS_KIN"/>
    <property type="match status" value="1"/>
</dbReference>
<keyword evidence="3 8" id="KW-0418">Kinase</keyword>
<feature type="transmembrane region" description="Helical" evidence="6">
    <location>
        <begin position="276"/>
        <end position="296"/>
    </location>
</feature>
<feature type="transmembrane region" description="Helical" evidence="6">
    <location>
        <begin position="17"/>
        <end position="40"/>
    </location>
</feature>
<evidence type="ECO:0000256" key="1">
    <source>
        <dbReference type="ARBA" id="ARBA00022679"/>
    </source>
</evidence>
<organism evidence="8 9">
    <name type="scientific">Paenibacillus lacisoli</name>
    <dbReference type="NCBI Taxonomy" id="3064525"/>
    <lineage>
        <taxon>Bacteria</taxon>
        <taxon>Bacillati</taxon>
        <taxon>Bacillota</taxon>
        <taxon>Bacilli</taxon>
        <taxon>Bacillales</taxon>
        <taxon>Paenibacillaceae</taxon>
        <taxon>Paenibacillus</taxon>
    </lineage>
</organism>
<dbReference type="InterPro" id="IPR036890">
    <property type="entry name" value="HATPase_C_sf"/>
</dbReference>
<name>A0ABT9CIZ8_9BACL</name>
<keyword evidence="6" id="KW-1133">Transmembrane helix</keyword>
<dbReference type="EMBL" id="JAUQTB010000008">
    <property type="protein sequence ID" value="MDO7907588.1"/>
    <property type="molecule type" value="Genomic_DNA"/>
</dbReference>
<evidence type="ECO:0000259" key="7">
    <source>
        <dbReference type="PROSITE" id="PS50109"/>
    </source>
</evidence>
<evidence type="ECO:0000313" key="9">
    <source>
        <dbReference type="Proteomes" id="UP001240171"/>
    </source>
</evidence>
<evidence type="ECO:0000313" key="8">
    <source>
        <dbReference type="EMBL" id="MDO7907588.1"/>
    </source>
</evidence>
<dbReference type="InterPro" id="IPR010559">
    <property type="entry name" value="Sig_transdc_His_kin_internal"/>
</dbReference>
<evidence type="ECO:0000256" key="4">
    <source>
        <dbReference type="ARBA" id="ARBA00022840"/>
    </source>
</evidence>
<comment type="caution">
    <text evidence="8">The sequence shown here is derived from an EMBL/GenBank/DDBJ whole genome shotgun (WGS) entry which is preliminary data.</text>
</comment>
<keyword evidence="4" id="KW-0067">ATP-binding</keyword>
<dbReference type="InterPro" id="IPR003594">
    <property type="entry name" value="HATPase_dom"/>
</dbReference>
<dbReference type="RefSeq" id="WP_305024871.1">
    <property type="nucleotide sequence ID" value="NZ_JAUQTB010000008.1"/>
</dbReference>
<evidence type="ECO:0000256" key="6">
    <source>
        <dbReference type="SAM" id="Phobius"/>
    </source>
</evidence>
<accession>A0ABT9CIZ8</accession>
<proteinExistence type="predicted"/>
<keyword evidence="6" id="KW-0472">Membrane</keyword>
<dbReference type="InterPro" id="IPR005467">
    <property type="entry name" value="His_kinase_dom"/>
</dbReference>
<dbReference type="SUPFAM" id="SSF55874">
    <property type="entry name" value="ATPase domain of HSP90 chaperone/DNA topoisomerase II/histidine kinase"/>
    <property type="match status" value="1"/>
</dbReference>
<keyword evidence="6" id="KW-0812">Transmembrane</keyword>
<sequence>MDVTVNKPRPIRHYVKIMLLIAGVALILDFVISIVSISMVKEQSRRYLQDTAELYINRINHDFAYINHYMGWTLANDDSAKTMDTPGTSFDQFLKSSDNLRKRYTELQKNYGQSYNFFFYLKNEHYFLNYAPMSLSFAEYEELKKQIISYTDDSRVYEKFYSNWTPILIQDQYYIMNIVPFHNRHLICLISADDLIQPLQQINLGENGFSSLVDQDGRPLSSVIPAQAEDQQKGLASLLSLAQSRTTVTQGFSNASFKAQMVIQFGVFEKIMVAQLLILLLFLVLVCTVCFVILYFHTKLLKPIQSFSRNLTRIQEDGEPLDFRNSEIIELEQANTQFRGLVEQIKAIKIEMYEQELDKQRITLDYMKLQINPHFFLNCLTNIYSMAQMQMYQEIEYMSLSTSTYLRYIFQHGENFVRLEDEIAHVRIYLEIQKHRYRNALRYHIQQQENTADVTLPPLVIQTFIENAVKYAVSREHKLQIEIKVYQPAGNPEMTVIEIADTGPGFPEDILERLVQGKPLEQTEGKRIGIMNTLQRLELLYGQQAKVEFYNRHSGGACVTLTLPQPAAKIV</sequence>
<evidence type="ECO:0000256" key="3">
    <source>
        <dbReference type="ARBA" id="ARBA00022777"/>
    </source>
</evidence>
<dbReference type="InterPro" id="IPR050640">
    <property type="entry name" value="Bact_2-comp_sensor_kinase"/>
</dbReference>
<dbReference type="PANTHER" id="PTHR34220:SF7">
    <property type="entry name" value="SENSOR HISTIDINE KINASE YPDA"/>
    <property type="match status" value="1"/>
</dbReference>
<evidence type="ECO:0000256" key="2">
    <source>
        <dbReference type="ARBA" id="ARBA00022741"/>
    </source>
</evidence>
<dbReference type="Proteomes" id="UP001240171">
    <property type="component" value="Unassembled WGS sequence"/>
</dbReference>